<reference evidence="1" key="1">
    <citation type="submission" date="2015-02" db="EMBL/GenBank/DDBJ databases">
        <title>A novel member of the family Ruminococcaceae isolated from human feces.</title>
        <authorList>
            <person name="Shkoporov A.N."/>
            <person name="Chaplin A.V."/>
            <person name="Motuzova O.V."/>
            <person name="Kafarskaia L.I."/>
            <person name="Khokhlova E.V."/>
            <person name="Efimov B.A."/>
        </authorList>
    </citation>
    <scope>NUCLEOTIDE SEQUENCE [LARGE SCALE GENOMIC DNA]</scope>
    <source>
        <strain evidence="1">585-1</strain>
    </source>
</reference>
<dbReference type="RefSeq" id="WP_050004886.1">
    <property type="nucleotide sequence ID" value="NZ_DBEWGL010000103.1"/>
</dbReference>
<protein>
    <submittedName>
        <fullName evidence="1">Uncharacterized protein</fullName>
    </submittedName>
</protein>
<gene>
    <name evidence="1" type="ORF">TQ39_05985</name>
</gene>
<comment type="caution">
    <text evidence="1">The sequence shown here is derived from an EMBL/GenBank/DDBJ whole genome shotgun (WGS) entry which is preliminary data.</text>
</comment>
<evidence type="ECO:0000313" key="1">
    <source>
        <dbReference type="EMBL" id="KJF40460.1"/>
    </source>
</evidence>
<sequence>MPNCKFCGKPVKSTRVMHAHCWEQKVMELMETVCDSYCRWPLECRSSEELEENHCNDCVLIQALNLGL</sequence>
<dbReference type="EMBL" id="JXXK01000006">
    <property type="protein sequence ID" value="KJF40460.1"/>
    <property type="molecule type" value="Genomic_DNA"/>
</dbReference>
<accession>A0A0D8J0G7</accession>
<organism evidence="1 2">
    <name type="scientific">Ruthenibacterium lactatiformans</name>
    <dbReference type="NCBI Taxonomy" id="1550024"/>
    <lineage>
        <taxon>Bacteria</taxon>
        <taxon>Bacillati</taxon>
        <taxon>Bacillota</taxon>
        <taxon>Clostridia</taxon>
        <taxon>Eubacteriales</taxon>
        <taxon>Oscillospiraceae</taxon>
        <taxon>Ruthenibacterium</taxon>
    </lineage>
</organism>
<dbReference type="Proteomes" id="UP000032483">
    <property type="component" value="Unassembled WGS sequence"/>
</dbReference>
<proteinExistence type="predicted"/>
<dbReference type="AlphaFoldDB" id="A0A0D8J0G7"/>
<evidence type="ECO:0000313" key="2">
    <source>
        <dbReference type="Proteomes" id="UP000032483"/>
    </source>
</evidence>
<keyword evidence="2" id="KW-1185">Reference proteome</keyword>
<name>A0A0D8J0G7_9FIRM</name>